<dbReference type="SUPFAM" id="SSF51735">
    <property type="entry name" value="NAD(P)-binding Rossmann-fold domains"/>
    <property type="match status" value="1"/>
</dbReference>
<dbReference type="PATRIC" id="fig|861299.3.peg.4747"/>
<evidence type="ECO:0000259" key="1">
    <source>
        <dbReference type="Pfam" id="PF03435"/>
    </source>
</evidence>
<dbReference type="PANTHER" id="PTHR43781:SF1">
    <property type="entry name" value="SACCHAROPINE DEHYDROGENASE"/>
    <property type="match status" value="1"/>
</dbReference>
<dbReference type="Gene3D" id="3.40.50.720">
    <property type="entry name" value="NAD(P)-binding Rossmann-like Domain"/>
    <property type="match status" value="1"/>
</dbReference>
<dbReference type="InterPro" id="IPR005097">
    <property type="entry name" value="Sacchrp_dh_NADP-bd"/>
</dbReference>
<dbReference type="RefSeq" id="WP_312845250.1">
    <property type="nucleotide sequence ID" value="NZ_CP007129.1"/>
</dbReference>
<dbReference type="InterPro" id="IPR036291">
    <property type="entry name" value="NAD(P)-bd_dom_sf"/>
</dbReference>
<organism evidence="2 3">
    <name type="scientific">Gemmatirosa kalamazoonensis</name>
    <dbReference type="NCBI Taxonomy" id="861299"/>
    <lineage>
        <taxon>Bacteria</taxon>
        <taxon>Pseudomonadati</taxon>
        <taxon>Gemmatimonadota</taxon>
        <taxon>Gemmatimonadia</taxon>
        <taxon>Gemmatimonadales</taxon>
        <taxon>Gemmatimonadaceae</taxon>
        <taxon>Gemmatirosa</taxon>
    </lineage>
</organism>
<keyword evidence="3" id="KW-1185">Reference proteome</keyword>
<dbReference type="KEGG" id="gba:J421_4697"/>
<gene>
    <name evidence="2" type="ORF">J421_4697</name>
</gene>
<dbReference type="Proteomes" id="UP000019151">
    <property type="component" value="Plasmid 1"/>
</dbReference>
<accession>W0RP22</accession>
<dbReference type="Pfam" id="PF03435">
    <property type="entry name" value="Sacchrp_dh_NADP"/>
    <property type="match status" value="1"/>
</dbReference>
<feature type="domain" description="Saccharopine dehydrogenase NADP binding" evidence="1">
    <location>
        <begin position="3"/>
        <end position="120"/>
    </location>
</feature>
<sequence>MLLIYGSPGYTGRLIVDEAVARGLRPVLAARNGDAVRAQAEPLGLAWRAAALDDAAALDRALDGATVVLHCAGPFAQTWKAMSDACLRRGAHYLDITGEILVFERLAARDAEARAAGVMLLPGVGFDVVPSDCLAAHLARRLPDATRLALAFRALGGMSRGTLLTTVANLGTPGAVRRGGRIVPVPPAWRTRRIDFGDGRVRDATTIPWGDVSTAWHSTGMPDVEVYMTMAPAVRRAMRWGRWMAPLLRSGVVRGALARRVRRGAPGPDAAARARGTSLLWGEAVATDGRRVEARLRGPEAYTLTARTAVHLAAKALGGDAPPGFHTPSRAYGADVILEIPGVERTDVV</sequence>
<dbReference type="InParanoid" id="W0RP22"/>
<dbReference type="AlphaFoldDB" id="W0RP22"/>
<keyword evidence="2" id="KW-0614">Plasmid</keyword>
<evidence type="ECO:0000313" key="3">
    <source>
        <dbReference type="Proteomes" id="UP000019151"/>
    </source>
</evidence>
<reference evidence="2 3" key="1">
    <citation type="journal article" date="2014" name="Genome Announc.">
        <title>Genome Sequence and Methylome of Soil Bacterium Gemmatirosa kalamazoonensis KBS708T, a Member of the Rarely Cultivated Gemmatimonadetes Phylum.</title>
        <authorList>
            <person name="Debruyn J.M."/>
            <person name="Radosevich M."/>
            <person name="Wommack K.E."/>
            <person name="Polson S.W."/>
            <person name="Hauser L.J."/>
            <person name="Fawaz M.N."/>
            <person name="Korlach J."/>
            <person name="Tsai Y.C."/>
        </authorList>
    </citation>
    <scope>NUCLEOTIDE SEQUENCE [LARGE SCALE GENOMIC DNA]</scope>
    <source>
        <strain evidence="2 3">KBS708</strain>
        <plasmid evidence="3">Plasmid 1</plasmid>
    </source>
</reference>
<evidence type="ECO:0000313" key="2">
    <source>
        <dbReference type="EMBL" id="AHG92232.1"/>
    </source>
</evidence>
<dbReference type="PANTHER" id="PTHR43781">
    <property type="entry name" value="SACCHAROPINE DEHYDROGENASE"/>
    <property type="match status" value="1"/>
</dbReference>
<proteinExistence type="predicted"/>
<geneLocation type="plasmid" evidence="2 3">
    <name>1</name>
</geneLocation>
<dbReference type="HOGENOM" id="CLU_046808_0_0_0"/>
<name>W0RP22_9BACT</name>
<protein>
    <submittedName>
        <fullName evidence="2">Saccharopine dehydrogenase</fullName>
    </submittedName>
</protein>
<dbReference type="EMBL" id="CP007129">
    <property type="protein sequence ID" value="AHG92232.1"/>
    <property type="molecule type" value="Genomic_DNA"/>
</dbReference>